<feature type="transmembrane region" description="Helical" evidence="1">
    <location>
        <begin position="84"/>
        <end position="106"/>
    </location>
</feature>
<dbReference type="OMA" id="WQILNIS"/>
<dbReference type="SUPFAM" id="SSF81324">
    <property type="entry name" value="Voltage-gated potassium channels"/>
    <property type="match status" value="1"/>
</dbReference>
<protein>
    <recommendedName>
        <fullName evidence="2">Potassium channel domain-containing protein</fullName>
    </recommendedName>
</protein>
<dbReference type="Gene3D" id="1.10.287.70">
    <property type="match status" value="1"/>
</dbReference>
<keyword evidence="1" id="KW-0472">Membrane</keyword>
<dbReference type="OrthoDB" id="5967862at2759"/>
<dbReference type="Proteomes" id="UP000054408">
    <property type="component" value="Unassembled WGS sequence"/>
</dbReference>
<reference evidence="3 4" key="1">
    <citation type="submission" date="2010-05" db="EMBL/GenBank/DDBJ databases">
        <title>The Genome Sequence of Thecamonas trahens ATCC 50062.</title>
        <authorList>
            <consortium name="The Broad Institute Genome Sequencing Platform"/>
            <person name="Russ C."/>
            <person name="Cuomo C."/>
            <person name="Shea T."/>
            <person name="Young S.K."/>
            <person name="Zeng Q."/>
            <person name="Koehrsen M."/>
            <person name="Haas B."/>
            <person name="Borodovsky M."/>
            <person name="Guigo R."/>
            <person name="Alvarado L."/>
            <person name="Berlin A."/>
            <person name="Bochicchio J."/>
            <person name="Borenstein D."/>
            <person name="Chapman S."/>
            <person name="Chen Z."/>
            <person name="Freedman E."/>
            <person name="Gellesch M."/>
            <person name="Goldberg J."/>
            <person name="Griggs A."/>
            <person name="Gujja S."/>
            <person name="Heilman E."/>
            <person name="Heiman D."/>
            <person name="Hepburn T."/>
            <person name="Howarth C."/>
            <person name="Jen D."/>
            <person name="Larson L."/>
            <person name="Mehta T."/>
            <person name="Park D."/>
            <person name="Pearson M."/>
            <person name="Roberts A."/>
            <person name="Saif S."/>
            <person name="Shenoy N."/>
            <person name="Sisk P."/>
            <person name="Stolte C."/>
            <person name="Sykes S."/>
            <person name="Thomson T."/>
            <person name="Walk T."/>
            <person name="White J."/>
            <person name="Yandava C."/>
            <person name="Burger G."/>
            <person name="Gray M.W."/>
            <person name="Holland P.W.H."/>
            <person name="King N."/>
            <person name="Lang F.B.F."/>
            <person name="Roger A.J."/>
            <person name="Ruiz-Trillo I."/>
            <person name="Lander E."/>
            <person name="Nusbaum C."/>
        </authorList>
    </citation>
    <scope>NUCLEOTIDE SEQUENCE [LARGE SCALE GENOMIC DNA]</scope>
    <source>
        <strain evidence="3 4">ATCC 50062</strain>
    </source>
</reference>
<accession>A0A0L0D7X8</accession>
<sequence>MPRRKRHKIPRFITQYLLVWSVLWQAALMLILTLTEAGSSTSGSHAASVDIGIGVLVVFQSVMLLAIVMTSIKLTKQLLHGSATGVFLMQSYLSTVLLFAGVYTLLYRIRPSSFRGLPASFAHETTDGSELSHSSTYAATFIRMLYFSLTAMTTAGFGDIVPAVWYTYFAVSLQLLISVVYTAVIFARGVEALSRAHQARAAAEARAQGFLSTGSHGFLATGAHLV</sequence>
<evidence type="ECO:0000259" key="2">
    <source>
        <dbReference type="Pfam" id="PF07885"/>
    </source>
</evidence>
<keyword evidence="4" id="KW-1185">Reference proteome</keyword>
<evidence type="ECO:0000313" key="4">
    <source>
        <dbReference type="Proteomes" id="UP000054408"/>
    </source>
</evidence>
<dbReference type="EMBL" id="GL349451">
    <property type="protein sequence ID" value="KNC48487.1"/>
    <property type="molecule type" value="Genomic_DNA"/>
</dbReference>
<evidence type="ECO:0000313" key="3">
    <source>
        <dbReference type="EMBL" id="KNC48487.1"/>
    </source>
</evidence>
<feature type="transmembrane region" description="Helical" evidence="1">
    <location>
        <begin position="165"/>
        <end position="187"/>
    </location>
</feature>
<dbReference type="InterPro" id="IPR013099">
    <property type="entry name" value="K_chnl_dom"/>
</dbReference>
<organism evidence="3 4">
    <name type="scientific">Thecamonas trahens ATCC 50062</name>
    <dbReference type="NCBI Taxonomy" id="461836"/>
    <lineage>
        <taxon>Eukaryota</taxon>
        <taxon>Apusozoa</taxon>
        <taxon>Apusomonadida</taxon>
        <taxon>Apusomonadidae</taxon>
        <taxon>Thecamonas</taxon>
    </lineage>
</organism>
<feature type="transmembrane region" description="Helical" evidence="1">
    <location>
        <begin position="12"/>
        <end position="31"/>
    </location>
</feature>
<dbReference type="Pfam" id="PF07885">
    <property type="entry name" value="Ion_trans_2"/>
    <property type="match status" value="1"/>
</dbReference>
<dbReference type="GeneID" id="25564449"/>
<name>A0A0L0D7X8_THETB</name>
<dbReference type="AlphaFoldDB" id="A0A0L0D7X8"/>
<feature type="transmembrane region" description="Helical" evidence="1">
    <location>
        <begin position="51"/>
        <end position="72"/>
    </location>
</feature>
<keyword evidence="1" id="KW-1133">Transmembrane helix</keyword>
<feature type="domain" description="Potassium channel" evidence="2">
    <location>
        <begin position="136"/>
        <end position="193"/>
    </location>
</feature>
<dbReference type="RefSeq" id="XP_013758599.1">
    <property type="nucleotide sequence ID" value="XM_013903145.1"/>
</dbReference>
<keyword evidence="1" id="KW-0812">Transmembrane</keyword>
<evidence type="ECO:0000256" key="1">
    <source>
        <dbReference type="SAM" id="Phobius"/>
    </source>
</evidence>
<gene>
    <name evidence="3" type="ORF">AMSG_04935</name>
</gene>
<proteinExistence type="predicted"/>
<dbReference type="eggNOG" id="ENOG502SAJR">
    <property type="taxonomic scope" value="Eukaryota"/>
</dbReference>